<dbReference type="RefSeq" id="WP_148976901.1">
    <property type="nucleotide sequence ID" value="NZ_JBNIKU010000009.1"/>
</dbReference>
<name>A0A5D4QWJ5_9BACI</name>
<organism evidence="1 2">
    <name type="scientific">Bacillus infantis</name>
    <dbReference type="NCBI Taxonomy" id="324767"/>
    <lineage>
        <taxon>Bacteria</taxon>
        <taxon>Bacillati</taxon>
        <taxon>Bacillota</taxon>
        <taxon>Bacilli</taxon>
        <taxon>Bacillales</taxon>
        <taxon>Bacillaceae</taxon>
        <taxon>Bacillus</taxon>
    </lineage>
</organism>
<dbReference type="InterPro" id="IPR058870">
    <property type="entry name" value="YuzC"/>
</dbReference>
<dbReference type="Proteomes" id="UP000322139">
    <property type="component" value="Unassembled WGS sequence"/>
</dbReference>
<reference evidence="1 2" key="1">
    <citation type="submission" date="2019-08" db="EMBL/GenBank/DDBJ databases">
        <title>Bacillus genomes from the desert of Cuatro Cienegas, Coahuila.</title>
        <authorList>
            <person name="Olmedo-Alvarez G."/>
        </authorList>
    </citation>
    <scope>NUCLEOTIDE SEQUENCE [LARGE SCALE GENOMIC DNA]</scope>
    <source>
        <strain evidence="1 2">CH446_14T</strain>
    </source>
</reference>
<dbReference type="Pfam" id="PF26344">
    <property type="entry name" value="YuzC"/>
    <property type="match status" value="1"/>
</dbReference>
<protein>
    <submittedName>
        <fullName evidence="1">Uncharacterized protein</fullName>
    </submittedName>
</protein>
<evidence type="ECO:0000313" key="2">
    <source>
        <dbReference type="Proteomes" id="UP000322139"/>
    </source>
</evidence>
<dbReference type="EMBL" id="VTER01000016">
    <property type="protein sequence ID" value="TYS42291.1"/>
    <property type="molecule type" value="Genomic_DNA"/>
</dbReference>
<dbReference type="AlphaFoldDB" id="A0A5D4QWJ5"/>
<gene>
    <name evidence="1" type="ORF">FZD51_23240</name>
</gene>
<accession>A0A5D4QWJ5</accession>
<comment type="caution">
    <text evidence="1">The sequence shown here is derived from an EMBL/GenBank/DDBJ whole genome shotgun (WGS) entry which is preliminary data.</text>
</comment>
<evidence type="ECO:0000313" key="1">
    <source>
        <dbReference type="EMBL" id="TYS42291.1"/>
    </source>
</evidence>
<proteinExistence type="predicted"/>
<sequence length="135" mass="15366">MFPHYYYGRRNSISRYPQPGCHFPPPPRQLYYTASVRQFPSVNPATFMSSAKHMQDLMSDASSLLDMMATSKQFSNDLMSAAQQSQTKKAEEMIKATGIKSQPRVTYTPDGLTLVFEAKDDHAQCCSLTLKLRWM</sequence>